<name>A0A5N6YSA8_9EURO</name>
<dbReference type="EMBL" id="ML740064">
    <property type="protein sequence ID" value="KAE8348018.1"/>
    <property type="molecule type" value="Genomic_DNA"/>
</dbReference>
<keyword evidence="1" id="KW-0732">Signal</keyword>
<accession>A0A5N6YSA8</accession>
<feature type="non-terminal residue" evidence="2">
    <location>
        <position position="1"/>
    </location>
</feature>
<gene>
    <name evidence="2" type="ORF">BDV28DRAFT_144513</name>
</gene>
<protein>
    <submittedName>
        <fullName evidence="2">Uncharacterized protein</fullName>
    </submittedName>
</protein>
<sequence length="91" mass="10885">FLFYIYLFFFYSWVRSTVQRLVADTQQKQKRVMIDQPLVFLRRSVTQASSKFQQQLSNWHAHQVSKGESSGRTPLGCFEFIWTGPKRRYLS</sequence>
<dbReference type="AlphaFoldDB" id="A0A5N6YSA8"/>
<evidence type="ECO:0000313" key="3">
    <source>
        <dbReference type="Proteomes" id="UP000327118"/>
    </source>
</evidence>
<dbReference type="Proteomes" id="UP000327118">
    <property type="component" value="Unassembled WGS sequence"/>
</dbReference>
<organism evidence="2 3">
    <name type="scientific">Aspergillus coremiiformis</name>
    <dbReference type="NCBI Taxonomy" id="138285"/>
    <lineage>
        <taxon>Eukaryota</taxon>
        <taxon>Fungi</taxon>
        <taxon>Dikarya</taxon>
        <taxon>Ascomycota</taxon>
        <taxon>Pezizomycotina</taxon>
        <taxon>Eurotiomycetes</taxon>
        <taxon>Eurotiomycetidae</taxon>
        <taxon>Eurotiales</taxon>
        <taxon>Aspergillaceae</taxon>
        <taxon>Aspergillus</taxon>
        <taxon>Aspergillus subgen. Circumdati</taxon>
    </lineage>
</organism>
<evidence type="ECO:0000313" key="2">
    <source>
        <dbReference type="EMBL" id="KAE8348018.1"/>
    </source>
</evidence>
<evidence type="ECO:0000256" key="1">
    <source>
        <dbReference type="SAM" id="SignalP"/>
    </source>
</evidence>
<feature type="signal peptide" evidence="1">
    <location>
        <begin position="1"/>
        <end position="16"/>
    </location>
</feature>
<keyword evidence="3" id="KW-1185">Reference proteome</keyword>
<reference evidence="3" key="1">
    <citation type="submission" date="2019-04" db="EMBL/GenBank/DDBJ databases">
        <title>Friends and foes A comparative genomics studyof 23 Aspergillus species from section Flavi.</title>
        <authorList>
            <consortium name="DOE Joint Genome Institute"/>
            <person name="Kjaerbolling I."/>
            <person name="Vesth T."/>
            <person name="Frisvad J.C."/>
            <person name="Nybo J.L."/>
            <person name="Theobald S."/>
            <person name="Kildgaard S."/>
            <person name="Isbrandt T."/>
            <person name="Kuo A."/>
            <person name="Sato A."/>
            <person name="Lyhne E.K."/>
            <person name="Kogle M.E."/>
            <person name="Wiebenga A."/>
            <person name="Kun R.S."/>
            <person name="Lubbers R.J."/>
            <person name="Makela M.R."/>
            <person name="Barry K."/>
            <person name="Chovatia M."/>
            <person name="Clum A."/>
            <person name="Daum C."/>
            <person name="Haridas S."/>
            <person name="He G."/>
            <person name="LaButti K."/>
            <person name="Lipzen A."/>
            <person name="Mondo S."/>
            <person name="Riley R."/>
            <person name="Salamov A."/>
            <person name="Simmons B.A."/>
            <person name="Magnuson J.K."/>
            <person name="Henrissat B."/>
            <person name="Mortensen U.H."/>
            <person name="Larsen T.O."/>
            <person name="Devries R.P."/>
            <person name="Grigoriev I.V."/>
            <person name="Machida M."/>
            <person name="Baker S.E."/>
            <person name="Andersen M.R."/>
        </authorList>
    </citation>
    <scope>NUCLEOTIDE SEQUENCE [LARGE SCALE GENOMIC DNA]</scope>
    <source>
        <strain evidence="3">CBS 553.77</strain>
    </source>
</reference>
<feature type="chain" id="PRO_5024893241" evidence="1">
    <location>
        <begin position="17"/>
        <end position="91"/>
    </location>
</feature>
<proteinExistence type="predicted"/>